<dbReference type="Proteomes" id="UP000322699">
    <property type="component" value="Unassembled WGS sequence"/>
</dbReference>
<dbReference type="Pfam" id="PF07963">
    <property type="entry name" value="N_methyl"/>
    <property type="match status" value="1"/>
</dbReference>
<evidence type="ECO:0000313" key="3">
    <source>
        <dbReference type="EMBL" id="KAA1262230.1"/>
    </source>
</evidence>
<dbReference type="AlphaFoldDB" id="A0A5B1CRG7"/>
<evidence type="ECO:0000259" key="2">
    <source>
        <dbReference type="Pfam" id="PF07596"/>
    </source>
</evidence>
<dbReference type="EMBL" id="VRLW01000001">
    <property type="protein sequence ID" value="KAA1262230.1"/>
    <property type="molecule type" value="Genomic_DNA"/>
</dbReference>
<gene>
    <name evidence="3" type="primary">xcpT_15</name>
    <name evidence="3" type="ORF">LF1_47920</name>
</gene>
<keyword evidence="1" id="KW-1133">Transmembrane helix</keyword>
<dbReference type="InterPro" id="IPR012902">
    <property type="entry name" value="N_methyl_site"/>
</dbReference>
<protein>
    <submittedName>
        <fullName evidence="3">Type II secretion system protein G</fullName>
    </submittedName>
</protein>
<keyword evidence="1" id="KW-0472">Membrane</keyword>
<dbReference type="PANTHER" id="PTHR30093">
    <property type="entry name" value="GENERAL SECRETION PATHWAY PROTEIN G"/>
    <property type="match status" value="1"/>
</dbReference>
<dbReference type="NCBIfam" id="TIGR04294">
    <property type="entry name" value="pre_pil_HX9DG"/>
    <property type="match status" value="1"/>
</dbReference>
<sequence>MKRTQSGFTLVELLVVIAIIGILMGLTIPAVNSARESARRNQCATNMKNLALAGVQYAGAKDQLPGWIQSYGRFTGATDPSDPTATSVPNPHEKIGTWAVALLPWLEAQPTYEHWTEDRYPIIDGAGGELEEADDGFHSLAAPNLAIMQCPSNPATIEEFGKNSYISNNGLVPFDNSGATGGGSVFFNASMKRANGAMNSKFAGLGTGADSDRVGPKVRLDDFKDGLGFTVLFTENVQARAWSRAGFVTTADLQVANLPYAAASGTAPEQRITASRYTSGLVWHYEDTDPTATISWSNGTPNPVAQQHRINGGGTDISEDRFVLEMNNANAADLARPSSAHVDGVNAAFADGATRFIRDSINYRVYQATLTPRGKSSDVPWPEFVLTDELE</sequence>
<dbReference type="InterPro" id="IPR011453">
    <property type="entry name" value="DUF1559"/>
</dbReference>
<organism evidence="3 4">
    <name type="scientific">Rubripirellula obstinata</name>
    <dbReference type="NCBI Taxonomy" id="406547"/>
    <lineage>
        <taxon>Bacteria</taxon>
        <taxon>Pseudomonadati</taxon>
        <taxon>Planctomycetota</taxon>
        <taxon>Planctomycetia</taxon>
        <taxon>Pirellulales</taxon>
        <taxon>Pirellulaceae</taxon>
        <taxon>Rubripirellula</taxon>
    </lineage>
</organism>
<dbReference type="PANTHER" id="PTHR30093:SF2">
    <property type="entry name" value="TYPE II SECRETION SYSTEM PROTEIN H"/>
    <property type="match status" value="1"/>
</dbReference>
<dbReference type="NCBIfam" id="TIGR02532">
    <property type="entry name" value="IV_pilin_GFxxxE"/>
    <property type="match status" value="1"/>
</dbReference>
<dbReference type="PROSITE" id="PS00409">
    <property type="entry name" value="PROKAR_NTER_METHYL"/>
    <property type="match status" value="1"/>
</dbReference>
<evidence type="ECO:0000313" key="4">
    <source>
        <dbReference type="Proteomes" id="UP000322699"/>
    </source>
</evidence>
<keyword evidence="1" id="KW-0812">Transmembrane</keyword>
<comment type="caution">
    <text evidence="3">The sequence shown here is derived from an EMBL/GenBank/DDBJ whole genome shotgun (WGS) entry which is preliminary data.</text>
</comment>
<dbReference type="RefSeq" id="WP_149753158.1">
    <property type="nucleotide sequence ID" value="NZ_LWSK01000119.1"/>
</dbReference>
<feature type="domain" description="DUF1559" evidence="2">
    <location>
        <begin position="33"/>
        <end position="362"/>
    </location>
</feature>
<feature type="transmembrane region" description="Helical" evidence="1">
    <location>
        <begin position="7"/>
        <end position="31"/>
    </location>
</feature>
<reference evidence="3 4" key="1">
    <citation type="submission" date="2019-08" db="EMBL/GenBank/DDBJ databases">
        <title>Deep-cultivation of Planctomycetes and their phenomic and genomic characterization uncovers novel biology.</title>
        <authorList>
            <person name="Wiegand S."/>
            <person name="Jogler M."/>
            <person name="Boedeker C."/>
            <person name="Pinto D."/>
            <person name="Vollmers J."/>
            <person name="Rivas-Marin E."/>
            <person name="Kohn T."/>
            <person name="Peeters S.H."/>
            <person name="Heuer A."/>
            <person name="Rast P."/>
            <person name="Oberbeckmann S."/>
            <person name="Bunk B."/>
            <person name="Jeske O."/>
            <person name="Meyerdierks A."/>
            <person name="Storesund J.E."/>
            <person name="Kallscheuer N."/>
            <person name="Luecker S."/>
            <person name="Lage O.M."/>
            <person name="Pohl T."/>
            <person name="Merkel B.J."/>
            <person name="Hornburger P."/>
            <person name="Mueller R.-W."/>
            <person name="Bruemmer F."/>
            <person name="Labrenz M."/>
            <person name="Spormann A.M."/>
            <person name="Op Den Camp H."/>
            <person name="Overmann J."/>
            <person name="Amann R."/>
            <person name="Jetten M.S.M."/>
            <person name="Mascher T."/>
            <person name="Medema M.H."/>
            <person name="Devos D.P."/>
            <person name="Kaster A.-K."/>
            <person name="Ovreas L."/>
            <person name="Rohde M."/>
            <person name="Galperin M.Y."/>
            <person name="Jogler C."/>
        </authorList>
    </citation>
    <scope>NUCLEOTIDE SEQUENCE [LARGE SCALE GENOMIC DNA]</scope>
    <source>
        <strain evidence="3 4">LF1</strain>
    </source>
</reference>
<dbReference type="InterPro" id="IPR045584">
    <property type="entry name" value="Pilin-like"/>
</dbReference>
<name>A0A5B1CRG7_9BACT</name>
<proteinExistence type="predicted"/>
<evidence type="ECO:0000256" key="1">
    <source>
        <dbReference type="SAM" id="Phobius"/>
    </source>
</evidence>
<accession>A0A5B1CRG7</accession>
<keyword evidence="4" id="KW-1185">Reference proteome</keyword>
<dbReference type="InterPro" id="IPR027558">
    <property type="entry name" value="Pre_pil_HX9DG_C"/>
</dbReference>
<dbReference type="SUPFAM" id="SSF54523">
    <property type="entry name" value="Pili subunits"/>
    <property type="match status" value="1"/>
</dbReference>
<dbReference type="OrthoDB" id="269098at2"/>
<dbReference type="Gene3D" id="3.30.700.10">
    <property type="entry name" value="Glycoprotein, Type 4 Pilin"/>
    <property type="match status" value="1"/>
</dbReference>
<dbReference type="Pfam" id="PF07596">
    <property type="entry name" value="SBP_bac_10"/>
    <property type="match status" value="1"/>
</dbReference>